<comment type="caution">
    <text evidence="1">The sequence shown here is derived from an EMBL/GenBank/DDBJ whole genome shotgun (WGS) entry which is preliminary data.</text>
</comment>
<proteinExistence type="predicted"/>
<gene>
    <name evidence="1" type="ORF">AABB81_07735</name>
</gene>
<evidence type="ECO:0000313" key="1">
    <source>
        <dbReference type="EMBL" id="MEL4455782.1"/>
    </source>
</evidence>
<evidence type="ECO:0000313" key="2">
    <source>
        <dbReference type="Proteomes" id="UP001474120"/>
    </source>
</evidence>
<dbReference type="Proteomes" id="UP001474120">
    <property type="component" value="Unassembled WGS sequence"/>
</dbReference>
<reference evidence="1 2" key="1">
    <citation type="submission" date="2024-04" db="EMBL/GenBank/DDBJ databases">
        <title>whole genome sequencing of Lutimonas vermicola strain IMCC1616.</title>
        <authorList>
            <person name="Bae S.S."/>
        </authorList>
    </citation>
    <scope>NUCLEOTIDE SEQUENCE [LARGE SCALE GENOMIC DNA]</scope>
    <source>
        <strain evidence="1 2">IMCC1616</strain>
    </source>
</reference>
<protein>
    <submittedName>
        <fullName evidence="1">DUF481 domain-containing protein</fullName>
    </submittedName>
</protein>
<sequence length="236" mass="27620">MQTDSTRFVLNSDFLFNYSNTDGTYIYRFNLSLNTQYKTKNLKNTFFFSGNSELIRSQDQDFQNGWFIHFRYNRKLGESEKLRLEAFIQDQNNALLSINSRNLVGLGLRYKLASNDVFQAYLGNSYMYEKEVSDEVNQNYYNHRNSSYVSLALRLPKSELQLVNTVYFQPLYADISNFRVLEQFKAEVPLLGNFKVSTLFNYFYNNVNPLGKSEFTSSLSVGLTFVMEKKLFPSKI</sequence>
<organism evidence="1 2">
    <name type="scientific">Lutimonas vermicola</name>
    <dbReference type="NCBI Taxonomy" id="414288"/>
    <lineage>
        <taxon>Bacteria</taxon>
        <taxon>Pseudomonadati</taxon>
        <taxon>Bacteroidota</taxon>
        <taxon>Flavobacteriia</taxon>
        <taxon>Flavobacteriales</taxon>
        <taxon>Flavobacteriaceae</taxon>
        <taxon>Lutimonas</taxon>
    </lineage>
</organism>
<dbReference type="RefSeq" id="WP_342159735.1">
    <property type="nucleotide sequence ID" value="NZ_JBCDNA010000002.1"/>
</dbReference>
<name>A0ABU9L004_9FLAO</name>
<dbReference type="EMBL" id="JBCDNA010000002">
    <property type="protein sequence ID" value="MEL4455782.1"/>
    <property type="molecule type" value="Genomic_DNA"/>
</dbReference>
<accession>A0ABU9L004</accession>
<dbReference type="InterPro" id="IPR007433">
    <property type="entry name" value="DUF481"/>
</dbReference>
<keyword evidence="2" id="KW-1185">Reference proteome</keyword>
<dbReference type="Pfam" id="PF04338">
    <property type="entry name" value="DUF481"/>
    <property type="match status" value="1"/>
</dbReference>